<name>A0A1J6JNQ7_NICAT</name>
<keyword evidence="1" id="KW-0812">Transmembrane</keyword>
<evidence type="ECO:0000313" key="3">
    <source>
        <dbReference type="Proteomes" id="UP000187609"/>
    </source>
</evidence>
<reference evidence="2" key="1">
    <citation type="submission" date="2016-11" db="EMBL/GenBank/DDBJ databases">
        <title>The genome of Nicotiana attenuata.</title>
        <authorList>
            <person name="Xu S."/>
            <person name="Brockmoeller T."/>
            <person name="Gaquerel E."/>
            <person name="Navarro A."/>
            <person name="Kuhl H."/>
            <person name="Gase K."/>
            <person name="Ling Z."/>
            <person name="Zhou W."/>
            <person name="Kreitzer C."/>
            <person name="Stanke M."/>
            <person name="Tang H."/>
            <person name="Lyons E."/>
            <person name="Pandey P."/>
            <person name="Pandey S.P."/>
            <person name="Timmermann B."/>
            <person name="Baldwin I.T."/>
        </authorList>
    </citation>
    <scope>NUCLEOTIDE SEQUENCE [LARGE SCALE GENOMIC DNA]</scope>
    <source>
        <strain evidence="2">UT</strain>
    </source>
</reference>
<feature type="transmembrane region" description="Helical" evidence="1">
    <location>
        <begin position="70"/>
        <end position="94"/>
    </location>
</feature>
<dbReference type="Gramene" id="OIT19434">
    <property type="protein sequence ID" value="OIT19434"/>
    <property type="gene ID" value="A4A49_41271"/>
</dbReference>
<sequence length="95" mass="11109">MPIPCKYFSLSTVALAYYNVSFPLHVSQHIKPQITVKALAILGIYLKQSRQNQERFGLFDSNLLKPQSSIVIIFYLYFSFTFWVQRLISPLFLFL</sequence>
<gene>
    <name evidence="2" type="ORF">A4A49_41271</name>
</gene>
<dbReference type="EMBL" id="MJEQ01007365">
    <property type="protein sequence ID" value="OIT19434.1"/>
    <property type="molecule type" value="Genomic_DNA"/>
</dbReference>
<accession>A0A1J6JNQ7</accession>
<comment type="caution">
    <text evidence="2">The sequence shown here is derived from an EMBL/GenBank/DDBJ whole genome shotgun (WGS) entry which is preliminary data.</text>
</comment>
<protein>
    <submittedName>
        <fullName evidence="2">Uncharacterized protein</fullName>
    </submittedName>
</protein>
<keyword evidence="1" id="KW-1133">Transmembrane helix</keyword>
<dbReference type="AlphaFoldDB" id="A0A1J6JNQ7"/>
<evidence type="ECO:0000256" key="1">
    <source>
        <dbReference type="SAM" id="Phobius"/>
    </source>
</evidence>
<keyword evidence="1" id="KW-0472">Membrane</keyword>
<organism evidence="2 3">
    <name type="scientific">Nicotiana attenuata</name>
    <name type="common">Coyote tobacco</name>
    <dbReference type="NCBI Taxonomy" id="49451"/>
    <lineage>
        <taxon>Eukaryota</taxon>
        <taxon>Viridiplantae</taxon>
        <taxon>Streptophyta</taxon>
        <taxon>Embryophyta</taxon>
        <taxon>Tracheophyta</taxon>
        <taxon>Spermatophyta</taxon>
        <taxon>Magnoliopsida</taxon>
        <taxon>eudicotyledons</taxon>
        <taxon>Gunneridae</taxon>
        <taxon>Pentapetalae</taxon>
        <taxon>asterids</taxon>
        <taxon>lamiids</taxon>
        <taxon>Solanales</taxon>
        <taxon>Solanaceae</taxon>
        <taxon>Nicotianoideae</taxon>
        <taxon>Nicotianeae</taxon>
        <taxon>Nicotiana</taxon>
    </lineage>
</organism>
<evidence type="ECO:0000313" key="2">
    <source>
        <dbReference type="EMBL" id="OIT19434.1"/>
    </source>
</evidence>
<dbReference type="Proteomes" id="UP000187609">
    <property type="component" value="Unassembled WGS sequence"/>
</dbReference>
<keyword evidence="3" id="KW-1185">Reference proteome</keyword>
<proteinExistence type="predicted"/>